<dbReference type="PANTHER" id="PTHR46031:SF16">
    <property type="entry name" value="DOUBLE-STRANDED RNA-BINDING PROTEIN 4"/>
    <property type="match status" value="1"/>
</dbReference>
<proteinExistence type="predicted"/>
<evidence type="ECO:0000256" key="4">
    <source>
        <dbReference type="SAM" id="MobiDB-lite"/>
    </source>
</evidence>
<dbReference type="InterPro" id="IPR014720">
    <property type="entry name" value="dsRBD_dom"/>
</dbReference>
<evidence type="ECO:0000256" key="2">
    <source>
        <dbReference type="ARBA" id="ARBA00022884"/>
    </source>
</evidence>
<dbReference type="GO" id="GO:0003723">
    <property type="term" value="F:RNA binding"/>
    <property type="evidence" value="ECO:0007669"/>
    <property type="project" value="UniProtKB-UniRule"/>
</dbReference>
<evidence type="ECO:0000259" key="5">
    <source>
        <dbReference type="PROSITE" id="PS50137"/>
    </source>
</evidence>
<dbReference type="SUPFAM" id="SSF54768">
    <property type="entry name" value="dsRNA-binding domain-like"/>
    <property type="match status" value="3"/>
</dbReference>
<protein>
    <recommendedName>
        <fullName evidence="5">DRBM domain-containing protein</fullName>
    </recommendedName>
</protein>
<organism evidence="6 7">
    <name type="scientific">Cinchona calisaya</name>
    <dbReference type="NCBI Taxonomy" id="153742"/>
    <lineage>
        <taxon>Eukaryota</taxon>
        <taxon>Viridiplantae</taxon>
        <taxon>Streptophyta</taxon>
        <taxon>Embryophyta</taxon>
        <taxon>Tracheophyta</taxon>
        <taxon>Spermatophyta</taxon>
        <taxon>Magnoliopsida</taxon>
        <taxon>eudicotyledons</taxon>
        <taxon>Gunneridae</taxon>
        <taxon>Pentapetalae</taxon>
        <taxon>asterids</taxon>
        <taxon>lamiids</taxon>
        <taxon>Gentianales</taxon>
        <taxon>Rubiaceae</taxon>
        <taxon>Cinchonoideae</taxon>
        <taxon>Cinchoneae</taxon>
        <taxon>Cinchona</taxon>
    </lineage>
</organism>
<feature type="region of interest" description="Disordered" evidence="4">
    <location>
        <begin position="382"/>
        <end position="408"/>
    </location>
</feature>
<keyword evidence="7" id="KW-1185">Reference proteome</keyword>
<evidence type="ECO:0000256" key="3">
    <source>
        <dbReference type="PROSITE-ProRule" id="PRU00266"/>
    </source>
</evidence>
<dbReference type="Gene3D" id="3.30.160.20">
    <property type="match status" value="3"/>
</dbReference>
<accession>A0ABD3AYB9</accession>
<keyword evidence="2 3" id="KW-0694">RNA-binding</keyword>
<feature type="domain" description="DRBM" evidence="5">
    <location>
        <begin position="201"/>
        <end position="269"/>
    </location>
</feature>
<feature type="domain" description="DRBM" evidence="5">
    <location>
        <begin position="1"/>
        <end position="71"/>
    </location>
</feature>
<dbReference type="Proteomes" id="UP001630127">
    <property type="component" value="Unassembled WGS sequence"/>
</dbReference>
<dbReference type="EMBL" id="JBJUIK010000002">
    <property type="protein sequence ID" value="KAL3535969.1"/>
    <property type="molecule type" value="Genomic_DNA"/>
</dbReference>
<comment type="caution">
    <text evidence="6">The sequence shown here is derived from an EMBL/GenBank/DDBJ whole genome shotgun (WGS) entry which is preliminary data.</text>
</comment>
<dbReference type="SMART" id="SM00358">
    <property type="entry name" value="DSRM"/>
    <property type="match status" value="3"/>
</dbReference>
<evidence type="ECO:0000256" key="1">
    <source>
        <dbReference type="ARBA" id="ARBA00022737"/>
    </source>
</evidence>
<dbReference type="Pfam" id="PF00035">
    <property type="entry name" value="dsrm"/>
    <property type="match status" value="3"/>
</dbReference>
<dbReference type="PROSITE" id="PS50137">
    <property type="entry name" value="DS_RBD"/>
    <property type="match status" value="3"/>
</dbReference>
<sequence length="479" mass="52183">MYKSKLQELCHQRAWDLPVYTTVKGGPDHCPSFTTTVTVNGVPFQSPQNQCKSSKESQNVAAQLAFDYFSSSSQTVASPTSSGFAGSSGNLLHKLRGNVENSLANETRQVHKVESKPKDLLHVYKNQLQQYLQKRNLALPEYSYEFDGPPHARLFRASVVADGITYRRPEYYMTLKDAEHAAAKVALESLSLGEIQEDKGLYKSLLQELAQKEGSYFPSYTTAKTGAPHMPTFVSTVKVGGETYRGQECKTKKQSEMSAAKVAYNSLMERRTVNNLPAGCSTKENMKVPSLSLQPVITDKSQPNMGAETTSDSLVEVAVGRTGEMDGKSSVLSPCSYRKEFLEISSSSLNSCANDLHQNIQPKPISAVEENMDAAFKGEETRAKRYRHSSPTENVHGSLPETSSPSCALPNTPSACSMLSLSAESDAAQPAGDNTPGPKILVFPRGSTMAIPEGASILPFSDDKWVATIVGMNQNQQPQ</sequence>
<feature type="compositionally biased region" description="Polar residues" evidence="4">
    <location>
        <begin position="389"/>
        <end position="408"/>
    </location>
</feature>
<gene>
    <name evidence="6" type="ORF">ACH5RR_004430</name>
</gene>
<evidence type="ECO:0000313" key="7">
    <source>
        <dbReference type="Proteomes" id="UP001630127"/>
    </source>
</evidence>
<evidence type="ECO:0000313" key="6">
    <source>
        <dbReference type="EMBL" id="KAL3535969.1"/>
    </source>
</evidence>
<keyword evidence="1" id="KW-0677">Repeat</keyword>
<reference evidence="6 7" key="1">
    <citation type="submission" date="2024-11" db="EMBL/GenBank/DDBJ databases">
        <title>A near-complete genome assembly of Cinchona calisaya.</title>
        <authorList>
            <person name="Lian D.C."/>
            <person name="Zhao X.W."/>
            <person name="Wei L."/>
        </authorList>
    </citation>
    <scope>NUCLEOTIDE SEQUENCE [LARGE SCALE GENOMIC DNA]</scope>
    <source>
        <tissue evidence="6">Nenye</tissue>
    </source>
</reference>
<feature type="domain" description="DRBM" evidence="5">
    <location>
        <begin position="123"/>
        <end position="192"/>
    </location>
</feature>
<dbReference type="PANTHER" id="PTHR46031">
    <property type="match status" value="1"/>
</dbReference>
<name>A0ABD3AYB9_9GENT</name>
<dbReference type="AlphaFoldDB" id="A0ABD3AYB9"/>